<dbReference type="Proteomes" id="UP000185511">
    <property type="component" value="Chromosome"/>
</dbReference>
<accession>A0AAC9LBK8</accession>
<name>A0AAC9LBK8_9PSEU</name>
<evidence type="ECO:0000313" key="3">
    <source>
        <dbReference type="Proteomes" id="UP000185511"/>
    </source>
</evidence>
<dbReference type="EMBL" id="CP016076">
    <property type="protein sequence ID" value="APU13875.1"/>
    <property type="molecule type" value="Genomic_DNA"/>
</dbReference>
<dbReference type="KEGG" id="acad:UA74_09055"/>
<feature type="region of interest" description="Disordered" evidence="1">
    <location>
        <begin position="1"/>
        <end position="30"/>
    </location>
</feature>
<feature type="compositionally biased region" description="Basic and acidic residues" evidence="1">
    <location>
        <begin position="1"/>
        <end position="11"/>
    </location>
</feature>
<evidence type="ECO:0000256" key="1">
    <source>
        <dbReference type="SAM" id="MobiDB-lite"/>
    </source>
</evidence>
<gene>
    <name evidence="2" type="ORF">UA74_09055</name>
</gene>
<keyword evidence="3" id="KW-1185">Reference proteome</keyword>
<proteinExistence type="predicted"/>
<protein>
    <submittedName>
        <fullName evidence="2">Uncharacterized protein</fullName>
    </submittedName>
</protein>
<reference evidence="3" key="1">
    <citation type="submission" date="2016-06" db="EMBL/GenBank/DDBJ databases">
        <title>Complete genome sequence of Actinoalloteichus fjordicus DSM 46855 (=ADI127-17), type strain of the new species Actinoalloteichus fjordicus.</title>
        <authorList>
            <person name="Ruckert C."/>
            <person name="Nouioui I."/>
            <person name="Willmese J."/>
            <person name="van Wezel G."/>
            <person name="Klenk H.-P."/>
            <person name="Kalinowski J."/>
            <person name="Zotchev S.B."/>
        </authorList>
    </citation>
    <scope>NUCLEOTIDE SEQUENCE [LARGE SCALE GENOMIC DNA]</scope>
    <source>
        <strain evidence="3">ADI127-7</strain>
    </source>
</reference>
<dbReference type="AlphaFoldDB" id="A0AAC9LBK8"/>
<evidence type="ECO:0000313" key="2">
    <source>
        <dbReference type="EMBL" id="APU13875.1"/>
    </source>
</evidence>
<organism evidence="2 3">
    <name type="scientific">Actinoalloteichus fjordicus</name>
    <dbReference type="NCBI Taxonomy" id="1612552"/>
    <lineage>
        <taxon>Bacteria</taxon>
        <taxon>Bacillati</taxon>
        <taxon>Actinomycetota</taxon>
        <taxon>Actinomycetes</taxon>
        <taxon>Pseudonocardiales</taxon>
        <taxon>Pseudonocardiaceae</taxon>
        <taxon>Actinoalloteichus</taxon>
    </lineage>
</organism>
<sequence>MPCRVLHDSRHQPASSVLNRPYAPGTSPRQTAPWLSAFVADQPTVITLTS</sequence>